<dbReference type="SUPFAM" id="SSF56519">
    <property type="entry name" value="Penicillin binding protein dimerisation domain"/>
    <property type="match status" value="1"/>
</dbReference>
<comment type="caution">
    <text evidence="7">The sequence shown here is derived from an EMBL/GenBank/DDBJ whole genome shotgun (WGS) entry which is preliminary data.</text>
</comment>
<dbReference type="Proteomes" id="UP000823849">
    <property type="component" value="Unassembled WGS sequence"/>
</dbReference>
<dbReference type="Gene3D" id="3.10.450.100">
    <property type="entry name" value="NTF2-like, domain 1"/>
    <property type="match status" value="1"/>
</dbReference>
<dbReference type="Pfam" id="PF00905">
    <property type="entry name" value="Transpeptidase"/>
    <property type="match status" value="1"/>
</dbReference>
<gene>
    <name evidence="7" type="ORF">H9705_03780</name>
</gene>
<evidence type="ECO:0000313" key="7">
    <source>
        <dbReference type="EMBL" id="HJC14938.1"/>
    </source>
</evidence>
<dbReference type="PANTHER" id="PTHR30627:SF25">
    <property type="entry name" value="PENICILLIN-BINDING PROTEIN 3"/>
    <property type="match status" value="1"/>
</dbReference>
<feature type="domain" description="Penicillin-binding protein transpeptidase" evidence="4">
    <location>
        <begin position="380"/>
        <end position="677"/>
    </location>
</feature>
<reference evidence="7" key="1">
    <citation type="journal article" date="2021" name="PeerJ">
        <title>Extensive microbial diversity within the chicken gut microbiome revealed by metagenomics and culture.</title>
        <authorList>
            <person name="Gilroy R."/>
            <person name="Ravi A."/>
            <person name="Getino M."/>
            <person name="Pursley I."/>
            <person name="Horton D.L."/>
            <person name="Alikhan N.F."/>
            <person name="Baker D."/>
            <person name="Gharbi K."/>
            <person name="Hall N."/>
            <person name="Watson M."/>
            <person name="Adriaenssens E.M."/>
            <person name="Foster-Nyarko E."/>
            <person name="Jarju S."/>
            <person name="Secka A."/>
            <person name="Antonio M."/>
            <person name="Oren A."/>
            <person name="Chaudhuri R.R."/>
            <person name="La Ragione R."/>
            <person name="Hildebrand F."/>
            <person name="Pallen M.J."/>
        </authorList>
    </citation>
    <scope>NUCLEOTIDE SEQUENCE</scope>
    <source>
        <strain evidence="7">CHK185-5351</strain>
    </source>
</reference>
<dbReference type="AlphaFoldDB" id="A0A9D2SN21"/>
<evidence type="ECO:0000256" key="3">
    <source>
        <dbReference type="ARBA" id="ARBA00023136"/>
    </source>
</evidence>
<dbReference type="SUPFAM" id="SSF54427">
    <property type="entry name" value="NTF2-like"/>
    <property type="match status" value="1"/>
</dbReference>
<reference evidence="7" key="2">
    <citation type="submission" date="2021-04" db="EMBL/GenBank/DDBJ databases">
        <authorList>
            <person name="Gilroy R."/>
        </authorList>
    </citation>
    <scope>NUCLEOTIDE SEQUENCE</scope>
    <source>
        <strain evidence="7">CHK185-5351</strain>
    </source>
</reference>
<feature type="domain" description="Penicillin-binding protein dimerisation" evidence="5">
    <location>
        <begin position="161"/>
        <end position="340"/>
    </location>
</feature>
<keyword evidence="3" id="KW-0472">Membrane</keyword>
<dbReference type="InterPro" id="IPR001460">
    <property type="entry name" value="PCN-bd_Tpept"/>
</dbReference>
<feature type="domain" description="NTF2-like N-terminal transpeptidase" evidence="6">
    <location>
        <begin position="34"/>
        <end position="154"/>
    </location>
</feature>
<dbReference type="GO" id="GO:0071555">
    <property type="term" value="P:cell wall organization"/>
    <property type="evidence" value="ECO:0007669"/>
    <property type="project" value="TreeGrafter"/>
</dbReference>
<dbReference type="InterPro" id="IPR007887">
    <property type="entry name" value="MecA_N"/>
</dbReference>
<dbReference type="Gene3D" id="3.40.710.10">
    <property type="entry name" value="DD-peptidase/beta-lactamase superfamily"/>
    <property type="match status" value="1"/>
</dbReference>
<dbReference type="PANTHER" id="PTHR30627">
    <property type="entry name" value="PEPTIDOGLYCAN D,D-TRANSPEPTIDASE"/>
    <property type="match status" value="1"/>
</dbReference>
<evidence type="ECO:0000313" key="8">
    <source>
        <dbReference type="Proteomes" id="UP000823849"/>
    </source>
</evidence>
<comment type="subcellular location">
    <subcellularLocation>
        <location evidence="1">Membrane</location>
    </subcellularLocation>
</comment>
<protein>
    <submittedName>
        <fullName evidence="7">Penicillin-binding transpeptidase domain-containing protein</fullName>
    </submittedName>
</protein>
<dbReference type="InterPro" id="IPR012338">
    <property type="entry name" value="Beta-lactam/transpept-like"/>
</dbReference>
<dbReference type="Pfam" id="PF05223">
    <property type="entry name" value="MecA_N"/>
    <property type="match status" value="1"/>
</dbReference>
<evidence type="ECO:0000259" key="4">
    <source>
        <dbReference type="Pfam" id="PF00905"/>
    </source>
</evidence>
<dbReference type="InterPro" id="IPR005311">
    <property type="entry name" value="PBP_dimer"/>
</dbReference>
<proteinExistence type="inferred from homology"/>
<evidence type="ECO:0000259" key="5">
    <source>
        <dbReference type="Pfam" id="PF03717"/>
    </source>
</evidence>
<dbReference type="GO" id="GO:0005886">
    <property type="term" value="C:plasma membrane"/>
    <property type="evidence" value="ECO:0007669"/>
    <property type="project" value="TreeGrafter"/>
</dbReference>
<evidence type="ECO:0000256" key="1">
    <source>
        <dbReference type="ARBA" id="ARBA00004370"/>
    </source>
</evidence>
<accession>A0A9D2SN21</accession>
<dbReference type="SUPFAM" id="SSF56601">
    <property type="entry name" value="beta-lactamase/transpeptidase-like"/>
    <property type="match status" value="1"/>
</dbReference>
<name>A0A9D2SN21_9FIRM</name>
<organism evidence="7 8">
    <name type="scientific">Candidatus Fusicatenibacter intestinigallinarum</name>
    <dbReference type="NCBI Taxonomy" id="2838598"/>
    <lineage>
        <taxon>Bacteria</taxon>
        <taxon>Bacillati</taxon>
        <taxon>Bacillota</taxon>
        <taxon>Clostridia</taxon>
        <taxon>Lachnospirales</taxon>
        <taxon>Lachnospiraceae</taxon>
        <taxon>Fusicatenibacter</taxon>
    </lineage>
</organism>
<dbReference type="InterPro" id="IPR050515">
    <property type="entry name" value="Beta-lactam/transpept"/>
</dbReference>
<dbReference type="GO" id="GO:0008658">
    <property type="term" value="F:penicillin binding"/>
    <property type="evidence" value="ECO:0007669"/>
    <property type="project" value="InterPro"/>
</dbReference>
<dbReference type="GO" id="GO:0071972">
    <property type="term" value="F:peptidoglycan L,D-transpeptidase activity"/>
    <property type="evidence" value="ECO:0007669"/>
    <property type="project" value="TreeGrafter"/>
</dbReference>
<dbReference type="GO" id="GO:0046677">
    <property type="term" value="P:response to antibiotic"/>
    <property type="evidence" value="ECO:0007669"/>
    <property type="project" value="InterPro"/>
</dbReference>
<dbReference type="Pfam" id="PF03717">
    <property type="entry name" value="PBP_dimer"/>
    <property type="match status" value="1"/>
</dbReference>
<sequence>MKKRRWLASLAALLVLAAAGGGIAWTLAGRGSRTAAETLEAYTEALNQREYGTMYRLLDEESRRETDEETFTERNGKIYEGIEAENITVEILSEGNENRTSGRTTQSVTYQMTMDTLAGEVSFRQTAVFHKDGREDYLLSWNDGLIFPNLQEEDKVRVETLNAQRGSIYDRNGILLAGQGVVSSVGLVPGKMSGEPEDLQRLAELLDTTVDAIQNKLSAFWVKDDSFVPIREIKKSGLDMEVLGKASMNEPSSDSLAGQLLEIPGVMVTDASERVYPLGEAAAHLVGYVQNITAEELEKHEGEGYTTSSVIGKSGVESLYEEELRGSSGGQIMIVDEDGADKELVLRKEAVDGTDITLTVDAELQRQLYEVYQEDQSVSVAMNPRTGEVLALVSTPAYDNNLFVLGMSENTWNAIRENEAQPMLNRFRATFVPGSSFKPIIAGIGLSTGTLDAEEDMGAAGTSWQKDESWGNYYVTTLHGTDPANLENAMVLSDNIYFARAALNMGQETLTEQLDRLGFNERVPFDIWTTESTYANEEGEWTEIQLADSGYGQGQILVNPLHLAAMYSAFVNGGDMIEPYLRVTEDRQPTVWVENAFTEEAAETVKNDMIQVVEQPEGTAHGCRMEGVTLAGKTGTAEIKDSQEDTDGIELGWLGILTPDREMEDSFLLMTMVQDVRDRGGSGYVVSKTMEVLPGILGEQAVQ</sequence>
<dbReference type="InterPro" id="IPR036138">
    <property type="entry name" value="PBP_dimer_sf"/>
</dbReference>
<evidence type="ECO:0000259" key="6">
    <source>
        <dbReference type="Pfam" id="PF05223"/>
    </source>
</evidence>
<dbReference type="Gene3D" id="3.30.1390.30">
    <property type="entry name" value="Penicillin-binding protein 2a, domain 3"/>
    <property type="match status" value="1"/>
</dbReference>
<comment type="similarity">
    <text evidence="2">Belongs to the transpeptidase family.</text>
</comment>
<dbReference type="Gene3D" id="3.90.1310.10">
    <property type="entry name" value="Penicillin-binding protein 2a (Domain 2)"/>
    <property type="match status" value="1"/>
</dbReference>
<dbReference type="EMBL" id="DWWU01000016">
    <property type="protein sequence ID" value="HJC14938.1"/>
    <property type="molecule type" value="Genomic_DNA"/>
</dbReference>
<dbReference type="InterPro" id="IPR032710">
    <property type="entry name" value="NTF2-like_dom_sf"/>
</dbReference>
<evidence type="ECO:0000256" key="2">
    <source>
        <dbReference type="ARBA" id="ARBA00007171"/>
    </source>
</evidence>